<reference evidence="17" key="1">
    <citation type="journal article" date="2012" name="Nature">
        <title>The oyster genome reveals stress adaptation and complexity of shell formation.</title>
        <authorList>
            <person name="Zhang G."/>
            <person name="Fang X."/>
            <person name="Guo X."/>
            <person name="Li L."/>
            <person name="Luo R."/>
            <person name="Xu F."/>
            <person name="Yang P."/>
            <person name="Zhang L."/>
            <person name="Wang X."/>
            <person name="Qi H."/>
            <person name="Xiong Z."/>
            <person name="Que H."/>
            <person name="Xie Y."/>
            <person name="Holland P.W."/>
            <person name="Paps J."/>
            <person name="Zhu Y."/>
            <person name="Wu F."/>
            <person name="Chen Y."/>
            <person name="Wang J."/>
            <person name="Peng C."/>
            <person name="Meng J."/>
            <person name="Yang L."/>
            <person name="Liu J."/>
            <person name="Wen B."/>
            <person name="Zhang N."/>
            <person name="Huang Z."/>
            <person name="Zhu Q."/>
            <person name="Feng Y."/>
            <person name="Mount A."/>
            <person name="Hedgecock D."/>
            <person name="Xu Z."/>
            <person name="Liu Y."/>
            <person name="Domazet-Loso T."/>
            <person name="Du Y."/>
            <person name="Sun X."/>
            <person name="Zhang S."/>
            <person name="Liu B."/>
            <person name="Cheng P."/>
            <person name="Jiang X."/>
            <person name="Li J."/>
            <person name="Fan D."/>
            <person name="Wang W."/>
            <person name="Fu W."/>
            <person name="Wang T."/>
            <person name="Wang B."/>
            <person name="Zhang J."/>
            <person name="Peng Z."/>
            <person name="Li Y."/>
            <person name="Li N."/>
            <person name="Wang J."/>
            <person name="Chen M."/>
            <person name="He Y."/>
            <person name="Tan F."/>
            <person name="Song X."/>
            <person name="Zheng Q."/>
            <person name="Huang R."/>
            <person name="Yang H."/>
            <person name="Du X."/>
            <person name="Chen L."/>
            <person name="Yang M."/>
            <person name="Gaffney P.M."/>
            <person name="Wang S."/>
            <person name="Luo L."/>
            <person name="She Z."/>
            <person name="Ming Y."/>
            <person name="Huang W."/>
            <person name="Zhang S."/>
            <person name="Huang B."/>
            <person name="Zhang Y."/>
            <person name="Qu T."/>
            <person name="Ni P."/>
            <person name="Miao G."/>
            <person name="Wang J."/>
            <person name="Wang Q."/>
            <person name="Steinberg C.E."/>
            <person name="Wang H."/>
            <person name="Li N."/>
            <person name="Qian L."/>
            <person name="Zhang G."/>
            <person name="Li Y."/>
            <person name="Yang H."/>
            <person name="Liu X."/>
            <person name="Wang J."/>
            <person name="Yin Y."/>
            <person name="Wang J."/>
        </authorList>
    </citation>
    <scope>NUCLEOTIDE SEQUENCE [LARGE SCALE GENOMIC DNA]</scope>
    <source>
        <strain evidence="17">05x7-T-G4-1.051#20</strain>
    </source>
</reference>
<dbReference type="InterPro" id="IPR036465">
    <property type="entry name" value="vWFA_dom_sf"/>
</dbReference>
<feature type="compositionally biased region" description="Polar residues" evidence="16">
    <location>
        <begin position="332"/>
        <end position="354"/>
    </location>
</feature>
<evidence type="ECO:0000256" key="11">
    <source>
        <dbReference type="ARBA" id="ARBA00023065"/>
    </source>
</evidence>
<dbReference type="PANTHER" id="PTHR10166">
    <property type="entry name" value="VOLTAGE-DEPENDENT CALCIUM CHANNEL SUBUNIT ALPHA-2/DELTA-RELATED"/>
    <property type="match status" value="1"/>
</dbReference>
<evidence type="ECO:0000256" key="15">
    <source>
        <dbReference type="ARBA" id="ARBA00023303"/>
    </source>
</evidence>
<evidence type="ECO:0000256" key="1">
    <source>
        <dbReference type="ARBA" id="ARBA00004479"/>
    </source>
</evidence>
<dbReference type="Pfam" id="PF00092">
    <property type="entry name" value="VWA"/>
    <property type="match status" value="1"/>
</dbReference>
<evidence type="ECO:0000256" key="14">
    <source>
        <dbReference type="ARBA" id="ARBA00023180"/>
    </source>
</evidence>
<keyword evidence="5" id="KW-0812">Transmembrane</keyword>
<dbReference type="GO" id="GO:0005245">
    <property type="term" value="F:voltage-gated calcium channel activity"/>
    <property type="evidence" value="ECO:0007669"/>
    <property type="project" value="TreeGrafter"/>
</dbReference>
<keyword evidence="9" id="KW-0851">Voltage-gated channel</keyword>
<sequence length="1452" mass="163290">MMKGKKICQTCDVWCDRTDSIECNHGTCTPLGCQCDPCYTGDSCSEYNNLYAPEYVHLVFVAKVETFSRGVLRGVAATDHDASSCLEAGQTQCHCSRIIHRIVGVSSNHGDFKINHDTGDISYDVMGEDIIEVYLAGYNYDEFGYPDSRENRIGYAKVNIYVTDKVMPDLETHLFSMENVPNIYAWREEIFEERSGKLKNEHLRYRRQAQSSIPDNVTAVLALTSGDSPSPDTYFYNYLPISLTISIPEGSSFIATKIYSELTAGNSPMFYFCDPDVTFVGSNFFGWSPTQFTTTLTSPNEPQIGTDIQEKNSSPSPRGRSSSELFFVESSGRFSPGTSPNVSTSGRPVSETSSVENPDLDIVKQEHPDPVTNLGVTCFVIGNFAGISSERKVEVVLYAEFTIAVRTWAEQLGRNIAGFDKRSLPFTTIRTFFDESTKESEVEEVNGTALILEMADQVAQMLGNKTAALKRAVKVAESAAARHNYSENIKESNLVNYYKSKDDACISVCKILEYSEKFRQGINTSVSSVHIPVEIYDKDPEILNALKWSHELDKVFRENYEEDKEILWQYFGSQTGFMRSFPASKWRQTGEVDLYDVRRRPWYTQGSSSPKDMLILIDTSGSVVGQSLQLMKVAVKSILDTLGENDFVQIVQFAKEAVTVGCMKRFVQANYRNKKYLSRVVSEMKAEEMANISKGLEYAFDQFDQFENSTEAGVGAHCNKMIMLLTDGSTDNGDEVFKRRNFNRPLKNRVRVFTYAVGQNPNPVKDLKWMACANRGYFSEIPAMGAIRARVQAYLSYLAIDRLEVTGGDDYLQYRLLKDPRPLYACNLSREGRVGPSDAARARGDKLSLVSVCVLGLGLVVTVTLPVYNRAPSGSNQTILGVMGIDVTTEQMKRYSPVWQLGPSGYTFAINTNGYVIFHPSLKIHDDIEDTPNLDFLDIEIESEAKDKLRGDMIDGKNGVVEISSFDLSVDENYVHEERRRYFYTPIGNTTFSLGLSLPSYQKFIVKHSGPFTKANATELIKLLEEQEDRAKLLAPWKYYKSSEVTDSYNSSDVVRDLVAALQNYSQSPDTFDTEMMKQLHLDLRVSNISIKMMKDMMRVTLTSPGSADNDTAKDIVCQYYMGLTVFVFDGAMDKLNNEINENWYSTNIDETTVENYNYQENMTSPTVMVTHSVFGSKKEEKPVAVIGAIVDHDFLLQMMNSSSKSGDSVYSCKDVDNAVCFLLDDGAFVIGRFLGHVDAGLMEQLYGSVYHRVEEVDYQATCVDYGNETSAAPLSFRIPSINLVFELLTVNWWNSVWTWAVVNLNVYSWFSSPPTVAASSDDQEEKICIKQRAQYYFNPNLEETNGIIYPCNENCTRDYLARRVPDTNLLFVIISPACPNCYEPASSKNLVQEPVEMALADNDLCNQTARYRRNPAKCYDFDTRSSPHDCPEGQETDSSDSLQRFHGVREA</sequence>
<dbReference type="GO" id="GO:0046872">
    <property type="term" value="F:metal ion binding"/>
    <property type="evidence" value="ECO:0007669"/>
    <property type="project" value="UniProtKB-KW"/>
</dbReference>
<dbReference type="GO" id="GO:0005891">
    <property type="term" value="C:voltage-gated calcium channel complex"/>
    <property type="evidence" value="ECO:0007669"/>
    <property type="project" value="TreeGrafter"/>
</dbReference>
<keyword evidence="8" id="KW-0106">Calcium</keyword>
<keyword evidence="10" id="KW-1133">Transmembrane helix</keyword>
<keyword evidence="6" id="KW-0479">Metal-binding</keyword>
<comment type="subcellular location">
    <subcellularLocation>
        <location evidence="1">Membrane</location>
        <topology evidence="1">Single-pass type I membrane protein</topology>
    </subcellularLocation>
</comment>
<keyword evidence="15" id="KW-0407">Ion channel</keyword>
<dbReference type="Gene3D" id="3.40.50.410">
    <property type="entry name" value="von Willebrand factor, type A domain"/>
    <property type="match status" value="1"/>
</dbReference>
<dbReference type="Pfam" id="PF08473">
    <property type="entry name" value="VGCC_alpha2"/>
    <property type="match status" value="1"/>
</dbReference>
<dbReference type="CDD" id="cd12912">
    <property type="entry name" value="PDC2_MCP_like"/>
    <property type="match status" value="1"/>
</dbReference>
<feature type="compositionally biased region" description="Low complexity" evidence="16">
    <location>
        <begin position="313"/>
        <end position="323"/>
    </location>
</feature>
<dbReference type="InterPro" id="IPR013608">
    <property type="entry name" value="VWA_N"/>
</dbReference>
<dbReference type="FunCoup" id="K1PPK8">
    <property type="interactions" value="125"/>
</dbReference>
<keyword evidence="7" id="KW-0732">Signal</keyword>
<name>K1PPK8_MAGGI</name>
<evidence type="ECO:0000256" key="12">
    <source>
        <dbReference type="ARBA" id="ARBA00023136"/>
    </source>
</evidence>
<evidence type="ECO:0000256" key="5">
    <source>
        <dbReference type="ARBA" id="ARBA00022692"/>
    </source>
</evidence>
<keyword evidence="2" id="KW-0813">Transport</keyword>
<evidence type="ECO:0000256" key="8">
    <source>
        <dbReference type="ARBA" id="ARBA00022837"/>
    </source>
</evidence>
<evidence type="ECO:0000256" key="13">
    <source>
        <dbReference type="ARBA" id="ARBA00023157"/>
    </source>
</evidence>
<dbReference type="Pfam" id="PF08399">
    <property type="entry name" value="VWA_N"/>
    <property type="match status" value="1"/>
</dbReference>
<evidence type="ECO:0000313" key="17">
    <source>
        <dbReference type="EMBL" id="EKC26082.1"/>
    </source>
</evidence>
<keyword evidence="11" id="KW-0406">Ion transport</keyword>
<evidence type="ECO:0000256" key="4">
    <source>
        <dbReference type="ARBA" id="ARBA00022673"/>
    </source>
</evidence>
<accession>K1PPK8</accession>
<feature type="region of interest" description="Disordered" evidence="16">
    <location>
        <begin position="295"/>
        <end position="354"/>
    </location>
</feature>
<dbReference type="SMART" id="SM00327">
    <property type="entry name" value="VWA"/>
    <property type="match status" value="1"/>
</dbReference>
<dbReference type="SUPFAM" id="SSF53300">
    <property type="entry name" value="vWA-like"/>
    <property type="match status" value="1"/>
</dbReference>
<dbReference type="Gene3D" id="3.30.450.20">
    <property type="entry name" value="PAS domain"/>
    <property type="match status" value="1"/>
</dbReference>
<proteinExistence type="predicted"/>
<dbReference type="InterPro" id="IPR002035">
    <property type="entry name" value="VWF_A"/>
</dbReference>
<dbReference type="PROSITE" id="PS50234">
    <property type="entry name" value="VWFA"/>
    <property type="match status" value="1"/>
</dbReference>
<evidence type="ECO:0000256" key="16">
    <source>
        <dbReference type="SAM" id="MobiDB-lite"/>
    </source>
</evidence>
<evidence type="ECO:0000256" key="2">
    <source>
        <dbReference type="ARBA" id="ARBA00022448"/>
    </source>
</evidence>
<evidence type="ECO:0000256" key="9">
    <source>
        <dbReference type="ARBA" id="ARBA00022882"/>
    </source>
</evidence>
<keyword evidence="4" id="KW-0107">Calcium channel</keyword>
<evidence type="ECO:0000256" key="10">
    <source>
        <dbReference type="ARBA" id="ARBA00022989"/>
    </source>
</evidence>
<keyword evidence="3" id="KW-0109">Calcium transport</keyword>
<dbReference type="PANTHER" id="PTHR10166:SF67">
    <property type="entry name" value="VWFA DOMAIN-CONTAINING PROTEIN"/>
    <property type="match status" value="1"/>
</dbReference>
<evidence type="ECO:0000256" key="3">
    <source>
        <dbReference type="ARBA" id="ARBA00022568"/>
    </source>
</evidence>
<organism evidence="17">
    <name type="scientific">Magallana gigas</name>
    <name type="common">Pacific oyster</name>
    <name type="synonym">Crassostrea gigas</name>
    <dbReference type="NCBI Taxonomy" id="29159"/>
    <lineage>
        <taxon>Eukaryota</taxon>
        <taxon>Metazoa</taxon>
        <taxon>Spiralia</taxon>
        <taxon>Lophotrochozoa</taxon>
        <taxon>Mollusca</taxon>
        <taxon>Bivalvia</taxon>
        <taxon>Autobranchia</taxon>
        <taxon>Pteriomorphia</taxon>
        <taxon>Ostreida</taxon>
        <taxon>Ostreoidea</taxon>
        <taxon>Ostreidae</taxon>
        <taxon>Magallana</taxon>
    </lineage>
</organism>
<gene>
    <name evidence="17" type="ORF">CGI_10023387</name>
</gene>
<dbReference type="HOGENOM" id="CLU_004660_0_0_1"/>
<dbReference type="InterPro" id="IPR051173">
    <property type="entry name" value="Ca_channel_alpha-2/delta"/>
</dbReference>
<keyword evidence="14" id="KW-0325">Glycoprotein</keyword>
<evidence type="ECO:0000256" key="6">
    <source>
        <dbReference type="ARBA" id="ARBA00022723"/>
    </source>
</evidence>
<keyword evidence="13" id="KW-1015">Disulfide bond</keyword>
<keyword evidence="12" id="KW-0472">Membrane</keyword>
<dbReference type="FunFam" id="3.40.50.410:FF:000007">
    <property type="entry name" value="Calcium voltage-gated channel auxiliary subunit alpha2delta 3"/>
    <property type="match status" value="1"/>
</dbReference>
<dbReference type="InterPro" id="IPR013680">
    <property type="entry name" value="VDCC_a2/dsu"/>
</dbReference>
<evidence type="ECO:0000256" key="7">
    <source>
        <dbReference type="ARBA" id="ARBA00022729"/>
    </source>
</evidence>
<dbReference type="InParanoid" id="K1PPK8"/>
<feature type="region of interest" description="Disordered" evidence="16">
    <location>
        <begin position="1425"/>
        <end position="1452"/>
    </location>
</feature>
<protein>
    <submittedName>
        <fullName evidence="17">Voltage-dependent calcium channel subunit alpha-2/delta-2</fullName>
    </submittedName>
</protein>
<dbReference type="EMBL" id="JH817786">
    <property type="protein sequence ID" value="EKC26082.1"/>
    <property type="molecule type" value="Genomic_DNA"/>
</dbReference>